<proteinExistence type="predicted"/>
<reference evidence="1 2" key="1">
    <citation type="submission" date="2020-10" db="EMBL/GenBank/DDBJ databases">
        <title>Plant Genome Project.</title>
        <authorList>
            <person name="Zhang R.-G."/>
        </authorList>
    </citation>
    <scope>NUCLEOTIDE SEQUENCE [LARGE SCALE GENOMIC DNA]</scope>
    <source>
        <strain evidence="1">FAFU-HL-1</strain>
        <tissue evidence="1">Leaf</tissue>
    </source>
</reference>
<protein>
    <submittedName>
        <fullName evidence="1">Uncharacterized protein</fullName>
    </submittedName>
</protein>
<comment type="caution">
    <text evidence="1">The sequence shown here is derived from an EMBL/GenBank/DDBJ whole genome shotgun (WGS) entry which is preliminary data.</text>
</comment>
<dbReference type="EMBL" id="JADGMS010000010">
    <property type="protein sequence ID" value="KAF9674446.1"/>
    <property type="molecule type" value="Genomic_DNA"/>
</dbReference>
<keyword evidence="2" id="KW-1185">Reference proteome</keyword>
<dbReference type="OrthoDB" id="1393393at2759"/>
<evidence type="ECO:0000313" key="1">
    <source>
        <dbReference type="EMBL" id="KAF9674446.1"/>
    </source>
</evidence>
<sequence length="338" mass="38309">MTIKQRQHIQNISKQKKVLVFDEKNENLGDAAEAKSLQMSDVPQNLWKTLRHAAAHQQYIDKHNQFIEQSRQARKMGEKGACPGEDGQIDNEKLNEESAVDHLLILAESAELMLESKESFDGLHMNDRSHEGLHISPMAQHSLENLSDATVSDQKYPGKQIGVMPVIDHVLNKGNGFHCEGRALRLSQIRRLARSKSNILPQQSIGNSAAGQMQGRTRLTQIRQQARSKNHSQVQEGTRKKSRLDLHERIVRLTHILCLARSKSNLVVQKALQDSRHGHSDCQTTEDDQRLGTIEAKFREEDSFQVGYIMQSSNCMAFEDKMSKLLSYGMLPSTERRS</sequence>
<accession>A0A835JSS2</accession>
<gene>
    <name evidence="1" type="ORF">SADUNF_Sadunf10G0128100</name>
</gene>
<evidence type="ECO:0000313" key="2">
    <source>
        <dbReference type="Proteomes" id="UP000657918"/>
    </source>
</evidence>
<name>A0A835JSS2_9ROSI</name>
<dbReference type="AlphaFoldDB" id="A0A835JSS2"/>
<dbReference type="Proteomes" id="UP000657918">
    <property type="component" value="Unassembled WGS sequence"/>
</dbReference>
<organism evidence="1 2">
    <name type="scientific">Salix dunnii</name>
    <dbReference type="NCBI Taxonomy" id="1413687"/>
    <lineage>
        <taxon>Eukaryota</taxon>
        <taxon>Viridiplantae</taxon>
        <taxon>Streptophyta</taxon>
        <taxon>Embryophyta</taxon>
        <taxon>Tracheophyta</taxon>
        <taxon>Spermatophyta</taxon>
        <taxon>Magnoliopsida</taxon>
        <taxon>eudicotyledons</taxon>
        <taxon>Gunneridae</taxon>
        <taxon>Pentapetalae</taxon>
        <taxon>rosids</taxon>
        <taxon>fabids</taxon>
        <taxon>Malpighiales</taxon>
        <taxon>Salicaceae</taxon>
        <taxon>Saliceae</taxon>
        <taxon>Salix</taxon>
    </lineage>
</organism>